<evidence type="ECO:0000256" key="2">
    <source>
        <dbReference type="ARBA" id="ARBA00007424"/>
    </source>
</evidence>
<dbReference type="GO" id="GO:0000906">
    <property type="term" value="F:6,7-dimethyl-8-ribityllumazine synthase activity"/>
    <property type="evidence" value="ECO:0007669"/>
    <property type="project" value="UniProtKB-UniRule"/>
</dbReference>
<comment type="similarity">
    <text evidence="2 7">Belongs to the DMRL synthase family.</text>
</comment>
<dbReference type="CDD" id="cd09209">
    <property type="entry name" value="Lumazine_synthase-I"/>
    <property type="match status" value="1"/>
</dbReference>
<feature type="binding site" evidence="7">
    <location>
        <position position="119"/>
    </location>
    <ligand>
        <name>5-amino-6-(D-ribitylamino)uracil</name>
        <dbReference type="ChEBI" id="CHEBI:15934"/>
    </ligand>
</feature>
<dbReference type="Pfam" id="PF00885">
    <property type="entry name" value="DMRL_synthase"/>
    <property type="match status" value="1"/>
</dbReference>
<dbReference type="SUPFAM" id="SSF52121">
    <property type="entry name" value="Lumazine synthase"/>
    <property type="match status" value="1"/>
</dbReference>
<keyword evidence="4 7" id="KW-0686">Riboflavin biosynthesis</keyword>
<proteinExistence type="inferred from homology"/>
<dbReference type="Gene3D" id="3.40.50.960">
    <property type="entry name" value="Lumazine/riboflavin synthase"/>
    <property type="match status" value="1"/>
</dbReference>
<organism evidence="8 9">
    <name type="scientific">Acetobacter garciniae</name>
    <dbReference type="NCBI Taxonomy" id="2817435"/>
    <lineage>
        <taxon>Bacteria</taxon>
        <taxon>Pseudomonadati</taxon>
        <taxon>Pseudomonadota</taxon>
        <taxon>Alphaproteobacteria</taxon>
        <taxon>Acetobacterales</taxon>
        <taxon>Acetobacteraceae</taxon>
        <taxon>Acetobacter</taxon>
    </lineage>
</organism>
<keyword evidence="5 7" id="KW-0808">Transferase</keyword>
<name>A0A939HL63_9PROT</name>
<dbReference type="InterPro" id="IPR034964">
    <property type="entry name" value="LS"/>
</dbReference>
<dbReference type="RefSeq" id="WP_207847157.1">
    <property type="nucleotide sequence ID" value="NZ_JAFVMH010000010.1"/>
</dbReference>
<reference evidence="8" key="1">
    <citation type="submission" date="2021-03" db="EMBL/GenBank/DDBJ databases">
        <title>The complete genome sequence of Acetobacter sp. TBRC 12339.</title>
        <authorList>
            <person name="Charoenyingcharoen P."/>
            <person name="Yukphan P."/>
        </authorList>
    </citation>
    <scope>NUCLEOTIDE SEQUENCE</scope>
    <source>
        <strain evidence="8">TBRC 12339</strain>
    </source>
</reference>
<comment type="caution">
    <text evidence="8">The sequence shown here is derived from an EMBL/GenBank/DDBJ whole genome shotgun (WGS) entry which is preliminary data.</text>
</comment>
<feature type="binding site" evidence="7">
    <location>
        <begin position="91"/>
        <end position="92"/>
    </location>
    <ligand>
        <name>(2S)-2-hydroxy-3-oxobutyl phosphate</name>
        <dbReference type="ChEBI" id="CHEBI:58830"/>
    </ligand>
</feature>
<dbReference type="GO" id="GO:0009231">
    <property type="term" value="P:riboflavin biosynthetic process"/>
    <property type="evidence" value="ECO:0007669"/>
    <property type="project" value="UniProtKB-UniRule"/>
</dbReference>
<evidence type="ECO:0000313" key="8">
    <source>
        <dbReference type="EMBL" id="MBO1326458.1"/>
    </source>
</evidence>
<feature type="binding site" evidence="7">
    <location>
        <begin position="86"/>
        <end position="88"/>
    </location>
    <ligand>
        <name>5-amino-6-(D-ribitylamino)uracil</name>
        <dbReference type="ChEBI" id="CHEBI:15934"/>
    </ligand>
</feature>
<dbReference type="PANTHER" id="PTHR21058">
    <property type="entry name" value="6,7-DIMETHYL-8-RIBITYLLUMAZINE SYNTHASE DMRL SYNTHASE LUMAZINE SYNTHASE"/>
    <property type="match status" value="1"/>
</dbReference>
<evidence type="ECO:0000313" key="9">
    <source>
        <dbReference type="Proteomes" id="UP000664073"/>
    </source>
</evidence>
<evidence type="ECO:0000256" key="4">
    <source>
        <dbReference type="ARBA" id="ARBA00022619"/>
    </source>
</evidence>
<gene>
    <name evidence="7" type="primary">ribH</name>
    <name evidence="8" type="ORF">J2D77_15010</name>
</gene>
<dbReference type="EC" id="2.5.1.78" evidence="3 7"/>
<evidence type="ECO:0000256" key="3">
    <source>
        <dbReference type="ARBA" id="ARBA00012664"/>
    </source>
</evidence>
<dbReference type="EMBL" id="JAFVMH010000010">
    <property type="protein sequence ID" value="MBO1326458.1"/>
    <property type="molecule type" value="Genomic_DNA"/>
</dbReference>
<keyword evidence="9" id="KW-1185">Reference proteome</keyword>
<feature type="binding site" evidence="7">
    <location>
        <begin position="62"/>
        <end position="64"/>
    </location>
    <ligand>
        <name>5-amino-6-(D-ribitylamino)uracil</name>
        <dbReference type="ChEBI" id="CHEBI:15934"/>
    </ligand>
</feature>
<dbReference type="InterPro" id="IPR036467">
    <property type="entry name" value="LS/RS_sf"/>
</dbReference>
<evidence type="ECO:0000256" key="1">
    <source>
        <dbReference type="ARBA" id="ARBA00004917"/>
    </source>
</evidence>
<comment type="pathway">
    <text evidence="1 7">Cofactor biosynthesis; riboflavin biosynthesis; riboflavin from 2-hydroxy-3-oxobutyl phosphate and 5-amino-6-(D-ribitylamino)uracil: step 1/2.</text>
</comment>
<dbReference type="AlphaFoldDB" id="A0A939HL63"/>
<comment type="catalytic activity">
    <reaction evidence="6 7">
        <text>(2S)-2-hydroxy-3-oxobutyl phosphate + 5-amino-6-(D-ribitylamino)uracil = 6,7-dimethyl-8-(1-D-ribityl)lumazine + phosphate + 2 H2O + H(+)</text>
        <dbReference type="Rhea" id="RHEA:26152"/>
        <dbReference type="ChEBI" id="CHEBI:15377"/>
        <dbReference type="ChEBI" id="CHEBI:15378"/>
        <dbReference type="ChEBI" id="CHEBI:15934"/>
        <dbReference type="ChEBI" id="CHEBI:43474"/>
        <dbReference type="ChEBI" id="CHEBI:58201"/>
        <dbReference type="ChEBI" id="CHEBI:58830"/>
        <dbReference type="EC" id="2.5.1.78"/>
    </reaction>
</comment>
<accession>A0A939HL63</accession>
<dbReference type="HAMAP" id="MF_00178">
    <property type="entry name" value="Lumazine_synth"/>
    <property type="match status" value="1"/>
</dbReference>
<dbReference type="GO" id="GO:0005829">
    <property type="term" value="C:cytosol"/>
    <property type="evidence" value="ECO:0007669"/>
    <property type="project" value="TreeGrafter"/>
</dbReference>
<dbReference type="GO" id="GO:0009349">
    <property type="term" value="C:riboflavin synthase complex"/>
    <property type="evidence" value="ECO:0007669"/>
    <property type="project" value="UniProtKB-UniRule"/>
</dbReference>
<feature type="binding site" evidence="7">
    <location>
        <position position="28"/>
    </location>
    <ligand>
        <name>5-amino-6-(D-ribitylamino)uracil</name>
        <dbReference type="ChEBI" id="CHEBI:15934"/>
    </ligand>
</feature>
<sequence length="162" mass="17166">MGTRSPVSLPDLKTLTPTPRLALIVSRFNEAVTGGLRDGAVAWLGEHNIAVQDEDIYAAPGAFEMPLLAQALAKSQRYEGVICLGCVVKGDTAHFEFISLGATMGIMQASLATEVPVAFGILTTYTEEQATLRSGDDVHNKGREAAAACVESLALLRHIRAA</sequence>
<dbReference type="InterPro" id="IPR002180">
    <property type="entry name" value="LS/RS"/>
</dbReference>
<dbReference type="Proteomes" id="UP000664073">
    <property type="component" value="Unassembled WGS sequence"/>
</dbReference>
<protein>
    <recommendedName>
        <fullName evidence="3 7">6,7-dimethyl-8-ribityllumazine synthase</fullName>
        <shortName evidence="7">DMRL synthase</shortName>
        <shortName evidence="7">LS</shortName>
        <shortName evidence="7">Lumazine synthase</shortName>
        <ecNumber evidence="3 7">2.5.1.78</ecNumber>
    </recommendedName>
</protein>
<evidence type="ECO:0000256" key="6">
    <source>
        <dbReference type="ARBA" id="ARBA00048785"/>
    </source>
</evidence>
<feature type="active site" description="Proton donor" evidence="7">
    <location>
        <position position="94"/>
    </location>
</feature>
<feature type="binding site" evidence="7">
    <location>
        <position position="133"/>
    </location>
    <ligand>
        <name>(2S)-2-hydroxy-3-oxobutyl phosphate</name>
        <dbReference type="ChEBI" id="CHEBI:58830"/>
    </ligand>
</feature>
<evidence type="ECO:0000256" key="5">
    <source>
        <dbReference type="ARBA" id="ARBA00022679"/>
    </source>
</evidence>
<comment type="function">
    <text evidence="7">Catalyzes the formation of 6,7-dimethyl-8-ribityllumazine by condensation of 5-amino-6-(D-ribitylamino)uracil with 3,4-dihydroxy-2-butanone 4-phosphate. This is the penultimate step in the biosynthesis of riboflavin.</text>
</comment>
<evidence type="ECO:0000256" key="7">
    <source>
        <dbReference type="HAMAP-Rule" id="MF_00178"/>
    </source>
</evidence>
<dbReference type="NCBIfam" id="TIGR00114">
    <property type="entry name" value="lumazine-synth"/>
    <property type="match status" value="1"/>
</dbReference>
<dbReference type="PANTHER" id="PTHR21058:SF0">
    <property type="entry name" value="6,7-DIMETHYL-8-RIBITYLLUMAZINE SYNTHASE"/>
    <property type="match status" value="1"/>
</dbReference>